<proteinExistence type="inferred from homology"/>
<evidence type="ECO:0000256" key="2">
    <source>
        <dbReference type="ARBA" id="ARBA00005466"/>
    </source>
</evidence>
<dbReference type="EMBL" id="JBHSQO010000032">
    <property type="protein sequence ID" value="MFC6092664.1"/>
    <property type="molecule type" value="Genomic_DNA"/>
</dbReference>
<keyword evidence="4" id="KW-0274">FAD</keyword>
<dbReference type="InterPro" id="IPR036318">
    <property type="entry name" value="FAD-bd_PCMH-like_sf"/>
</dbReference>
<accession>A0ABW1PAM9</accession>
<dbReference type="PANTHER" id="PTHR42973:SF39">
    <property type="entry name" value="FAD-BINDING PCMH-TYPE DOMAIN-CONTAINING PROTEIN"/>
    <property type="match status" value="1"/>
</dbReference>
<comment type="cofactor">
    <cofactor evidence="1">
        <name>FAD</name>
        <dbReference type="ChEBI" id="CHEBI:57692"/>
    </cofactor>
</comment>
<name>A0ABW1PAM9_9PSEU</name>
<keyword evidence="5" id="KW-0560">Oxidoreductase</keyword>
<dbReference type="Pfam" id="PF08031">
    <property type="entry name" value="BBE"/>
    <property type="match status" value="1"/>
</dbReference>
<feature type="domain" description="FAD-binding PCMH-type" evidence="6">
    <location>
        <begin position="26"/>
        <end position="199"/>
    </location>
</feature>
<dbReference type="InterPro" id="IPR006094">
    <property type="entry name" value="Oxid_FAD_bind_N"/>
</dbReference>
<dbReference type="PROSITE" id="PS51387">
    <property type="entry name" value="FAD_PCMH"/>
    <property type="match status" value="1"/>
</dbReference>
<dbReference type="SUPFAM" id="SSF56176">
    <property type="entry name" value="FAD-binding/transporter-associated domain-like"/>
    <property type="match status" value="1"/>
</dbReference>
<dbReference type="InterPro" id="IPR050416">
    <property type="entry name" value="FAD-linked_Oxidoreductase"/>
</dbReference>
<dbReference type="PANTHER" id="PTHR42973">
    <property type="entry name" value="BINDING OXIDOREDUCTASE, PUTATIVE (AFU_ORTHOLOGUE AFUA_1G17690)-RELATED"/>
    <property type="match status" value="1"/>
</dbReference>
<dbReference type="Gene3D" id="3.40.462.20">
    <property type="match status" value="1"/>
</dbReference>
<dbReference type="InterPro" id="IPR016169">
    <property type="entry name" value="FAD-bd_PCMH_sub2"/>
</dbReference>
<evidence type="ECO:0000256" key="3">
    <source>
        <dbReference type="ARBA" id="ARBA00022630"/>
    </source>
</evidence>
<comment type="similarity">
    <text evidence="2">Belongs to the oxygen-dependent FAD-linked oxidoreductase family.</text>
</comment>
<keyword evidence="3" id="KW-0285">Flavoprotein</keyword>
<evidence type="ECO:0000313" key="7">
    <source>
        <dbReference type="EMBL" id="MFC6092664.1"/>
    </source>
</evidence>
<dbReference type="Pfam" id="PF01565">
    <property type="entry name" value="FAD_binding_4"/>
    <property type="match status" value="1"/>
</dbReference>
<dbReference type="Gene3D" id="3.30.43.10">
    <property type="entry name" value="Uridine Diphospho-n-acetylenolpyruvylglucosamine Reductase, domain 2"/>
    <property type="match status" value="1"/>
</dbReference>
<evidence type="ECO:0000256" key="1">
    <source>
        <dbReference type="ARBA" id="ARBA00001974"/>
    </source>
</evidence>
<keyword evidence="8" id="KW-1185">Reference proteome</keyword>
<evidence type="ECO:0000313" key="8">
    <source>
        <dbReference type="Proteomes" id="UP001596220"/>
    </source>
</evidence>
<protein>
    <submittedName>
        <fullName evidence="7">FAD-binding oxidoreductase</fullName>
    </submittedName>
</protein>
<dbReference type="Gene3D" id="3.30.465.10">
    <property type="match status" value="1"/>
</dbReference>
<comment type="caution">
    <text evidence="7">The sequence shown here is derived from an EMBL/GenBank/DDBJ whole genome shotgun (WGS) entry which is preliminary data.</text>
</comment>
<dbReference type="InterPro" id="IPR012951">
    <property type="entry name" value="BBE"/>
</dbReference>
<dbReference type="RefSeq" id="WP_380639106.1">
    <property type="nucleotide sequence ID" value="NZ_JBHSQO010000032.1"/>
</dbReference>
<organism evidence="7 8">
    <name type="scientific">Saccharothrix lopnurensis</name>
    <dbReference type="NCBI Taxonomy" id="1670621"/>
    <lineage>
        <taxon>Bacteria</taxon>
        <taxon>Bacillati</taxon>
        <taxon>Actinomycetota</taxon>
        <taxon>Actinomycetes</taxon>
        <taxon>Pseudonocardiales</taxon>
        <taxon>Pseudonocardiaceae</taxon>
        <taxon>Saccharothrix</taxon>
    </lineage>
</organism>
<sequence length="454" mass="47138">MNPFAALPMPVHLPGSTGHQHARKVFIGTSAEVVPAAVAECATEDDVRAAVAFALARGVPFALRGGGHSFAELSTSEGLVIDLSGLNPITAGAGAVVVGAGVRVGALADALAPLGRLVPVGWCRSVGVVGAVLGGGYGVLGRHYGLGADHLLSARVLLADGRTVRAAADEHPDLFWALRGAGGGSFGVVLSAELRTRPSVPLTAVTATWPFERAVDVIDAWQRTVPGSDPRVNLELSCTAPDRLDRPPEITLFGVAVGGAPDLSAFPPTWVRVDHLPAEAAATHCAYPGDIATGTARLRSGDRAALRLSRAEFIATPLTHPTLTALLDHLARDRDHAVYRDLEITPWGGAIAAPSDTPIAHRDASFLIKASAQTGTRAGAELRARASAWVDRSWSLVHPHAAGLGYPNYPDPHHLHDPAYYYGPHVPRLRAVKTAYDPGGAFTSGIGLGSSPGA</sequence>
<dbReference type="Proteomes" id="UP001596220">
    <property type="component" value="Unassembled WGS sequence"/>
</dbReference>
<dbReference type="InterPro" id="IPR016166">
    <property type="entry name" value="FAD-bd_PCMH"/>
</dbReference>
<reference evidence="8" key="1">
    <citation type="journal article" date="2019" name="Int. J. Syst. Evol. Microbiol.">
        <title>The Global Catalogue of Microorganisms (GCM) 10K type strain sequencing project: providing services to taxonomists for standard genome sequencing and annotation.</title>
        <authorList>
            <consortium name="The Broad Institute Genomics Platform"/>
            <consortium name="The Broad Institute Genome Sequencing Center for Infectious Disease"/>
            <person name="Wu L."/>
            <person name="Ma J."/>
        </authorList>
    </citation>
    <scope>NUCLEOTIDE SEQUENCE [LARGE SCALE GENOMIC DNA]</scope>
    <source>
        <strain evidence="8">CGMCC 4.7246</strain>
    </source>
</reference>
<evidence type="ECO:0000256" key="5">
    <source>
        <dbReference type="ARBA" id="ARBA00023002"/>
    </source>
</evidence>
<evidence type="ECO:0000259" key="6">
    <source>
        <dbReference type="PROSITE" id="PS51387"/>
    </source>
</evidence>
<dbReference type="InterPro" id="IPR016167">
    <property type="entry name" value="FAD-bd_PCMH_sub1"/>
</dbReference>
<gene>
    <name evidence="7" type="ORF">ACFP3R_25605</name>
</gene>
<evidence type="ECO:0000256" key="4">
    <source>
        <dbReference type="ARBA" id="ARBA00022827"/>
    </source>
</evidence>